<dbReference type="AlphaFoldDB" id="A0A1X7SWR6"/>
<dbReference type="InterPro" id="IPR015816">
    <property type="entry name" value="Vitellinogen_b-sht_N"/>
</dbReference>
<organism evidence="1">
    <name type="scientific">Amphimedon queenslandica</name>
    <name type="common">Sponge</name>
    <dbReference type="NCBI Taxonomy" id="400682"/>
    <lineage>
        <taxon>Eukaryota</taxon>
        <taxon>Metazoa</taxon>
        <taxon>Porifera</taxon>
        <taxon>Demospongiae</taxon>
        <taxon>Heteroscleromorpha</taxon>
        <taxon>Haplosclerida</taxon>
        <taxon>Niphatidae</taxon>
        <taxon>Amphimedon</taxon>
    </lineage>
</organism>
<dbReference type="Gene3D" id="2.30.230.10">
    <property type="entry name" value="Lipovitellin, beta-sheet shell regions, chain A"/>
    <property type="match status" value="1"/>
</dbReference>
<dbReference type="EnsemblMetazoa" id="Aqu2.1.06600_001">
    <property type="protein sequence ID" value="Aqu2.1.06600_001"/>
    <property type="gene ID" value="Aqu2.1.06600"/>
</dbReference>
<dbReference type="OrthoDB" id="10653121at2759"/>
<sequence>GTFKNELSIRSCMQVRDSVITKTSEDSNNDPVLVENLDKWFCFAQSTSSGKVLGVFYGKGEEEWVVNFKKSIATMREQQLLMKLIHNQSTPHIT</sequence>
<evidence type="ECO:0000313" key="1">
    <source>
        <dbReference type="EnsemblMetazoa" id="Aqu2.1.06600_001"/>
    </source>
</evidence>
<proteinExistence type="predicted"/>
<name>A0A1X7SWR6_AMPQE</name>
<accession>A0A1X7SWR6</accession>
<dbReference type="InParanoid" id="A0A1X7SWR6"/>
<reference evidence="1" key="1">
    <citation type="submission" date="2017-05" db="UniProtKB">
        <authorList>
            <consortium name="EnsemblMetazoa"/>
        </authorList>
    </citation>
    <scope>IDENTIFICATION</scope>
</reference>
<dbReference type="GO" id="GO:0005319">
    <property type="term" value="F:lipid transporter activity"/>
    <property type="evidence" value="ECO:0007669"/>
    <property type="project" value="InterPro"/>
</dbReference>
<protein>
    <submittedName>
        <fullName evidence="1">Uncharacterized protein</fullName>
    </submittedName>
</protein>